<name>A0ABQ2EEY3_9GAMM</name>
<accession>A0ABQ2EEY3</accession>
<gene>
    <name evidence="1" type="ORF">GCM10011394_17850</name>
</gene>
<dbReference type="Proteomes" id="UP000599009">
    <property type="component" value="Unassembled WGS sequence"/>
</dbReference>
<protein>
    <submittedName>
        <fullName evidence="1">Uncharacterized protein</fullName>
    </submittedName>
</protein>
<reference evidence="2" key="1">
    <citation type="journal article" date="2019" name="Int. J. Syst. Evol. Microbiol.">
        <title>The Global Catalogue of Microorganisms (GCM) 10K type strain sequencing project: providing services to taxonomists for standard genome sequencing and annotation.</title>
        <authorList>
            <consortium name="The Broad Institute Genomics Platform"/>
            <consortium name="The Broad Institute Genome Sequencing Center for Infectious Disease"/>
            <person name="Wu L."/>
            <person name="Ma J."/>
        </authorList>
    </citation>
    <scope>NUCLEOTIDE SEQUENCE [LARGE SCALE GENOMIC DNA]</scope>
    <source>
        <strain evidence="2">CGMCC 1.8985</strain>
    </source>
</reference>
<dbReference type="EMBL" id="BMME01000001">
    <property type="protein sequence ID" value="GGK08847.1"/>
    <property type="molecule type" value="Genomic_DNA"/>
</dbReference>
<keyword evidence="2" id="KW-1185">Reference proteome</keyword>
<organism evidence="1 2">
    <name type="scientific">Luteimonas terricola</name>
    <dbReference type="NCBI Taxonomy" id="645597"/>
    <lineage>
        <taxon>Bacteria</taxon>
        <taxon>Pseudomonadati</taxon>
        <taxon>Pseudomonadota</taxon>
        <taxon>Gammaproteobacteria</taxon>
        <taxon>Lysobacterales</taxon>
        <taxon>Lysobacteraceae</taxon>
        <taxon>Luteimonas</taxon>
    </lineage>
</organism>
<evidence type="ECO:0000313" key="1">
    <source>
        <dbReference type="EMBL" id="GGK08847.1"/>
    </source>
</evidence>
<comment type="caution">
    <text evidence="1">The sequence shown here is derived from an EMBL/GenBank/DDBJ whole genome shotgun (WGS) entry which is preliminary data.</text>
</comment>
<sequence length="86" mass="9652">MTKNKIEDLRDHLFETIEALKCEEKPMDLARAKAISEVAQTIINSAKVEVDAMRVMDAASLGTDFIPTQRRSSLPLLPPRNRGDRS</sequence>
<evidence type="ECO:0000313" key="2">
    <source>
        <dbReference type="Proteomes" id="UP000599009"/>
    </source>
</evidence>
<dbReference type="RefSeq" id="WP_132984675.1">
    <property type="nucleotide sequence ID" value="NZ_BMME01000001.1"/>
</dbReference>
<proteinExistence type="predicted"/>